<dbReference type="InterPro" id="IPR043594">
    <property type="entry name" value="HMGL"/>
</dbReference>
<dbReference type="InterPro" id="IPR036291">
    <property type="entry name" value="NAD(P)-bd_dom_sf"/>
</dbReference>
<comment type="caution">
    <text evidence="8">The sequence shown here is derived from an EMBL/GenBank/DDBJ whole genome shotgun (WGS) entry which is preliminary data.</text>
</comment>
<dbReference type="GO" id="GO:0046951">
    <property type="term" value="P:ketone body biosynthetic process"/>
    <property type="evidence" value="ECO:0007669"/>
    <property type="project" value="TreeGrafter"/>
</dbReference>
<dbReference type="InterPro" id="IPR002347">
    <property type="entry name" value="SDR_fam"/>
</dbReference>
<dbReference type="Pfam" id="PF00106">
    <property type="entry name" value="adh_short"/>
    <property type="match status" value="1"/>
</dbReference>
<dbReference type="GO" id="GO:0004419">
    <property type="term" value="F:hydroxymethylglutaryl-CoA lyase activity"/>
    <property type="evidence" value="ECO:0007669"/>
    <property type="project" value="UniProtKB-EC"/>
</dbReference>
<dbReference type="InterPro" id="IPR000891">
    <property type="entry name" value="PYR_CT"/>
</dbReference>
<feature type="domain" description="Pyruvate carboxyltransferase" evidence="7">
    <location>
        <begin position="290"/>
        <end position="557"/>
    </location>
</feature>
<dbReference type="FunFam" id="3.20.20.70:FF:000038">
    <property type="entry name" value="Hydroxymethylglutaryl-CoA lyase, mitochondrial"/>
    <property type="match status" value="1"/>
</dbReference>
<comment type="pathway">
    <text evidence="1">Metabolic intermediate metabolism; (S)-3-hydroxy-3-methylglutaryl-CoA degradation; acetoacetate from (S)-3-hydroxy-3-methylglutaryl-CoA: step 1/1.</text>
</comment>
<dbReference type="InterPro" id="IPR000138">
    <property type="entry name" value="HMG_CoA_lyase_AS"/>
</dbReference>
<dbReference type="EMBL" id="JBBCAQ010000022">
    <property type="protein sequence ID" value="KAK7590188.1"/>
    <property type="molecule type" value="Genomic_DNA"/>
</dbReference>
<comment type="catalytic activity">
    <reaction evidence="6">
        <text>(3S)-3-hydroxy-3-methylglutaryl-CoA = acetoacetate + acetyl-CoA</text>
        <dbReference type="Rhea" id="RHEA:24404"/>
        <dbReference type="ChEBI" id="CHEBI:13705"/>
        <dbReference type="ChEBI" id="CHEBI:43074"/>
        <dbReference type="ChEBI" id="CHEBI:57288"/>
        <dbReference type="EC" id="4.1.3.4"/>
    </reaction>
</comment>
<evidence type="ECO:0000259" key="7">
    <source>
        <dbReference type="PROSITE" id="PS50991"/>
    </source>
</evidence>
<proteinExistence type="inferred from homology"/>
<dbReference type="NCBIfam" id="NF004283">
    <property type="entry name" value="PRK05692.1"/>
    <property type="match status" value="1"/>
</dbReference>
<dbReference type="CDD" id="cd07938">
    <property type="entry name" value="DRE_TIM_HMGL"/>
    <property type="match status" value="1"/>
</dbReference>
<evidence type="ECO:0000313" key="8">
    <source>
        <dbReference type="EMBL" id="KAK7590188.1"/>
    </source>
</evidence>
<evidence type="ECO:0000256" key="1">
    <source>
        <dbReference type="ARBA" id="ARBA00005143"/>
    </source>
</evidence>
<dbReference type="Gene3D" id="3.20.20.70">
    <property type="entry name" value="Aldolase class I"/>
    <property type="match status" value="1"/>
</dbReference>
<evidence type="ECO:0000256" key="2">
    <source>
        <dbReference type="ARBA" id="ARBA00009405"/>
    </source>
</evidence>
<dbReference type="PROSITE" id="PS01062">
    <property type="entry name" value="HMG_COA_LYASE"/>
    <property type="match status" value="1"/>
</dbReference>
<dbReference type="PANTHER" id="PTHR42738:SF7">
    <property type="entry name" value="HYDROXYMETHYLGLUTARYL-COA LYASE"/>
    <property type="match status" value="1"/>
</dbReference>
<evidence type="ECO:0000256" key="6">
    <source>
        <dbReference type="ARBA" id="ARBA00049877"/>
    </source>
</evidence>
<organism evidence="8 9">
    <name type="scientific">Parthenolecanium corni</name>
    <dbReference type="NCBI Taxonomy" id="536013"/>
    <lineage>
        <taxon>Eukaryota</taxon>
        <taxon>Metazoa</taxon>
        <taxon>Ecdysozoa</taxon>
        <taxon>Arthropoda</taxon>
        <taxon>Hexapoda</taxon>
        <taxon>Insecta</taxon>
        <taxon>Pterygota</taxon>
        <taxon>Neoptera</taxon>
        <taxon>Paraneoptera</taxon>
        <taxon>Hemiptera</taxon>
        <taxon>Sternorrhyncha</taxon>
        <taxon>Coccoidea</taxon>
        <taxon>Coccidae</taxon>
        <taxon>Parthenolecanium</taxon>
    </lineage>
</organism>
<reference evidence="8 9" key="1">
    <citation type="submission" date="2024-03" db="EMBL/GenBank/DDBJ databases">
        <title>Adaptation during the transition from Ophiocordyceps entomopathogen to insect associate is accompanied by gene loss and intensified selection.</title>
        <authorList>
            <person name="Ward C.M."/>
            <person name="Onetto C.A."/>
            <person name="Borneman A.R."/>
        </authorList>
    </citation>
    <scope>NUCLEOTIDE SEQUENCE [LARGE SCALE GENOMIC DNA]</scope>
    <source>
        <strain evidence="8">AWRI1</strain>
        <tissue evidence="8">Single Adult Female</tissue>
    </source>
</reference>
<evidence type="ECO:0000256" key="3">
    <source>
        <dbReference type="ARBA" id="ARBA00012910"/>
    </source>
</evidence>
<evidence type="ECO:0000256" key="4">
    <source>
        <dbReference type="ARBA" id="ARBA00022723"/>
    </source>
</evidence>
<keyword evidence="5" id="KW-0456">Lyase</keyword>
<keyword evidence="4" id="KW-0479">Metal-binding</keyword>
<keyword evidence="9" id="KW-1185">Reference proteome</keyword>
<dbReference type="Gene3D" id="3.40.50.720">
    <property type="entry name" value="NAD(P)-binding Rossmann-like Domain"/>
    <property type="match status" value="1"/>
</dbReference>
<dbReference type="AlphaFoldDB" id="A0AAN9TF17"/>
<dbReference type="Pfam" id="PF00682">
    <property type="entry name" value="HMGL-like"/>
    <property type="match status" value="1"/>
</dbReference>
<sequence>MRDEGRYSGICKGCEIGEIREVRCKISSESVHSPNTDYREPHTGTALFESAACVLITGCDSGVGYSLACHCVELGVSVFAACLNSDSFGAQHLLQLHHEQRKVHVIQMDVRETESVQNALTKIERILSDDKNLALKALVNNAGVMVFGEFAWQTEDLIQQQIDVNLVGAIRVTKAFLPMIVNNKGSFFTTTHIMANQKKYAKKMKYEMSPKEWERYQNYFLEYNSYLTSFNIPQVQRIDDKRLYEQFNEALLSTKPKSHYSNSPFRYIFYHTLFKITPTPIRNSKYPEKVRIVEVGPRDGLQNETTIVPTQVKIDFINMLSKTGLQSIEITSFVSPKWIPQMADHSEVVRGIDEYEGISYPVLVPNLKGLDAAMAAGVKEVAVFASASESFSKRNINCSINESMSRYRNVIDCALDNNIKVRGYVSCICGCPYEGLVSPQQVSKVVGELYDMGCYEISLGDTIGVGTPGTMRAVLDEVIRKVPTERLAVHCHDTYGQALPNILIALETGISVVDASVAGLGGCPYARGASGNVATEDLVYMLEGMGIETNVDLRLLLHAAKFICKAIGKRTESKVGRAFPADGSSCIADYFITSRKTT</sequence>
<evidence type="ECO:0000256" key="5">
    <source>
        <dbReference type="ARBA" id="ARBA00023239"/>
    </source>
</evidence>
<dbReference type="InterPro" id="IPR013785">
    <property type="entry name" value="Aldolase_TIM"/>
</dbReference>
<protein>
    <recommendedName>
        <fullName evidence="3">hydroxymethylglutaryl-CoA lyase</fullName>
        <ecNumber evidence="3">4.1.3.4</ecNumber>
    </recommendedName>
</protein>
<dbReference type="PROSITE" id="PS50991">
    <property type="entry name" value="PYR_CT"/>
    <property type="match status" value="1"/>
</dbReference>
<dbReference type="EC" id="4.1.3.4" evidence="3"/>
<accession>A0AAN9TF17</accession>
<dbReference type="SUPFAM" id="SSF51735">
    <property type="entry name" value="NAD(P)-binding Rossmann-fold domains"/>
    <property type="match status" value="1"/>
</dbReference>
<name>A0AAN9TF17_9HEMI</name>
<comment type="similarity">
    <text evidence="2">Belongs to the HMG-CoA lyase family.</text>
</comment>
<dbReference type="Proteomes" id="UP001367676">
    <property type="component" value="Unassembled WGS sequence"/>
</dbReference>
<dbReference type="GO" id="GO:0006552">
    <property type="term" value="P:L-leucine catabolic process"/>
    <property type="evidence" value="ECO:0007669"/>
    <property type="project" value="TreeGrafter"/>
</dbReference>
<dbReference type="GO" id="GO:0046872">
    <property type="term" value="F:metal ion binding"/>
    <property type="evidence" value="ECO:0007669"/>
    <property type="project" value="UniProtKB-KW"/>
</dbReference>
<gene>
    <name evidence="8" type="ORF">V9T40_001801</name>
</gene>
<evidence type="ECO:0000313" key="9">
    <source>
        <dbReference type="Proteomes" id="UP001367676"/>
    </source>
</evidence>
<dbReference type="SUPFAM" id="SSF51569">
    <property type="entry name" value="Aldolase"/>
    <property type="match status" value="1"/>
</dbReference>
<dbReference type="PANTHER" id="PTHR42738">
    <property type="entry name" value="HYDROXYMETHYLGLUTARYL-COA LYASE"/>
    <property type="match status" value="1"/>
</dbReference>